<keyword evidence="2" id="KW-1185">Reference proteome</keyword>
<organism evidence="2 3">
    <name type="scientific">Phascolarctos cinereus</name>
    <name type="common">Koala</name>
    <dbReference type="NCBI Taxonomy" id="38626"/>
    <lineage>
        <taxon>Eukaryota</taxon>
        <taxon>Metazoa</taxon>
        <taxon>Chordata</taxon>
        <taxon>Craniata</taxon>
        <taxon>Vertebrata</taxon>
        <taxon>Euteleostomi</taxon>
        <taxon>Mammalia</taxon>
        <taxon>Metatheria</taxon>
        <taxon>Diprotodontia</taxon>
        <taxon>Phascolarctidae</taxon>
        <taxon>Phascolarctos</taxon>
    </lineage>
</organism>
<feature type="compositionally biased region" description="Basic and acidic residues" evidence="1">
    <location>
        <begin position="248"/>
        <end position="257"/>
    </location>
</feature>
<dbReference type="GeneID" id="110209656"/>
<dbReference type="RefSeq" id="XP_020843924.1">
    <property type="nucleotide sequence ID" value="XM_020988265.1"/>
</dbReference>
<name>A0A6P5KFZ7_PHACI</name>
<dbReference type="Proteomes" id="UP000515140">
    <property type="component" value="Unplaced"/>
</dbReference>
<dbReference type="AlphaFoldDB" id="A0A6P5KFZ7"/>
<proteinExistence type="predicted"/>
<feature type="compositionally biased region" description="Basic residues" evidence="1">
    <location>
        <begin position="307"/>
        <end position="319"/>
    </location>
</feature>
<dbReference type="KEGG" id="pcw:110209656"/>
<gene>
    <name evidence="3" type="primary">LOC110209656</name>
</gene>
<evidence type="ECO:0000256" key="1">
    <source>
        <dbReference type="SAM" id="MobiDB-lite"/>
    </source>
</evidence>
<feature type="compositionally biased region" description="Low complexity" evidence="1">
    <location>
        <begin position="14"/>
        <end position="25"/>
    </location>
</feature>
<dbReference type="InParanoid" id="A0A6P5KFZ7"/>
<evidence type="ECO:0000313" key="2">
    <source>
        <dbReference type="Proteomes" id="UP000515140"/>
    </source>
</evidence>
<protein>
    <submittedName>
        <fullName evidence="3">Uncharacterized protein LOC110209656</fullName>
    </submittedName>
</protein>
<reference evidence="3" key="1">
    <citation type="submission" date="2025-08" db="UniProtKB">
        <authorList>
            <consortium name="RefSeq"/>
        </authorList>
    </citation>
    <scope>IDENTIFICATION</scope>
    <source>
        <tissue evidence="3">Spleen</tissue>
    </source>
</reference>
<accession>A0A6P5KFZ7</accession>
<sequence length="345" mass="36422">MRTLMDFTLIICLGKPKPGRNPAPAGGRGLLRTPKPSCSRICPPGRRRTPQAKRRGCNARAPAGVPPLTAGEPEQGPQGREGGGDQRSLTVQSREPRPGGEGARRTNRARRGLGVRPRAGGPELGHPPGRPASVSPSSPVGGRMQSRAPRRPGGTGHLRGAEERGLAPVPLRTHLRAAGSVPEAPPGPGRARRCRRFAAGSEPAAEEEEMEMEVKLEEEEAPCTDGPGAEATGGPGVCQAVGRSVSQSERRASERRCRCCPSPRPVNFSNVAAAAQPRPANTSGSKGGGRARVEEETFSPGAGARAAARRSVLRRRTRCHGGASCWRRRARDHGTSAMRRNKSKS</sequence>
<feature type="region of interest" description="Disordered" evidence="1">
    <location>
        <begin position="14"/>
        <end position="345"/>
    </location>
</feature>
<feature type="compositionally biased region" description="Basic and acidic residues" evidence="1">
    <location>
        <begin position="94"/>
        <end position="104"/>
    </location>
</feature>
<feature type="compositionally biased region" description="Acidic residues" evidence="1">
    <location>
        <begin position="204"/>
        <end position="222"/>
    </location>
</feature>
<feature type="compositionally biased region" description="Low complexity" evidence="1">
    <location>
        <begin position="131"/>
        <end position="143"/>
    </location>
</feature>
<evidence type="ECO:0000313" key="3">
    <source>
        <dbReference type="RefSeq" id="XP_020843924.1"/>
    </source>
</evidence>
<feature type="compositionally biased region" description="Basic residues" evidence="1">
    <location>
        <begin position="45"/>
        <end position="57"/>
    </location>
</feature>